<evidence type="ECO:0000259" key="17">
    <source>
        <dbReference type="PROSITE" id="PS51720"/>
    </source>
</evidence>
<evidence type="ECO:0000256" key="6">
    <source>
        <dbReference type="ARBA" id="ARBA00022692"/>
    </source>
</evidence>
<comment type="cofactor">
    <cofactor evidence="1">
        <name>Mg(2+)</name>
        <dbReference type="ChEBI" id="CHEBI:18420"/>
    </cofactor>
</comment>
<evidence type="ECO:0000256" key="3">
    <source>
        <dbReference type="ARBA" id="ARBA00022448"/>
    </source>
</evidence>
<dbReference type="SUPFAM" id="SSF52540">
    <property type="entry name" value="P-loop containing nucleoside triphosphate hydrolases"/>
    <property type="match status" value="1"/>
</dbReference>
<dbReference type="GO" id="GO:0016020">
    <property type="term" value="C:membrane"/>
    <property type="evidence" value="ECO:0007669"/>
    <property type="project" value="UniProtKB-SubCell"/>
</dbReference>
<keyword evidence="10" id="KW-1002">Plastid outer membrane</keyword>
<feature type="domain" description="AIG1-type G" evidence="17">
    <location>
        <begin position="6"/>
        <end position="240"/>
    </location>
</feature>
<evidence type="ECO:0000313" key="19">
    <source>
        <dbReference type="Proteomes" id="UP000613177"/>
    </source>
</evidence>
<evidence type="ECO:0000256" key="9">
    <source>
        <dbReference type="ARBA" id="ARBA00022801"/>
    </source>
</evidence>
<dbReference type="PANTHER" id="PTHR10903">
    <property type="entry name" value="GTPASE, IMAP FAMILY MEMBER-RELATED"/>
    <property type="match status" value="1"/>
</dbReference>
<dbReference type="AlphaFoldDB" id="A0A8H7STR5"/>
<dbReference type="GO" id="GO:0015031">
    <property type="term" value="P:protein transport"/>
    <property type="evidence" value="ECO:0007669"/>
    <property type="project" value="UniProtKB-KW"/>
</dbReference>
<evidence type="ECO:0000256" key="16">
    <source>
        <dbReference type="ARBA" id="ARBA00024013"/>
    </source>
</evidence>
<dbReference type="EMBL" id="JAEPRE010000057">
    <property type="protein sequence ID" value="KAG2234273.1"/>
    <property type="molecule type" value="Genomic_DNA"/>
</dbReference>
<keyword evidence="11" id="KW-0460">Magnesium</keyword>
<keyword evidence="3" id="KW-0813">Transport</keyword>
<keyword evidence="9" id="KW-0378">Hydrolase</keyword>
<evidence type="ECO:0000313" key="18">
    <source>
        <dbReference type="EMBL" id="KAG2234273.1"/>
    </source>
</evidence>
<dbReference type="InterPro" id="IPR006703">
    <property type="entry name" value="G_AIG1"/>
</dbReference>
<evidence type="ECO:0000256" key="13">
    <source>
        <dbReference type="ARBA" id="ARBA00022989"/>
    </source>
</evidence>
<keyword evidence="14" id="KW-0342">GTP-binding</keyword>
<keyword evidence="7" id="KW-0479">Metal-binding</keyword>
<keyword evidence="6" id="KW-0812">Transmembrane</keyword>
<accession>A0A8H7STR5</accession>
<sequence length="270" mass="30882">MLAGADNTYVVSALGGVGTGKSSLLNAITGEYTFETGDGTDVRKTQQLVKKKKKLNPPPSPFFLVKEWKFAPSTQFCHLVDTPGLIDSNIEDRQVIQEMTRYFKSLENGVSAFFLVFNINDIRLDAYTQNMLILFHQLLGKDFWNFVVVVFTHVDEDFRDDLEDNMDAVIASNDGFVAEIRRIYRLPKSFQPSVIFTSTQNVRTSSYTQRHMRELYFAVGMCESRNSGKRFTCNWLRQILTIPNEEQKSNFIKDSIKDAWSSMSNACQMQ</sequence>
<dbReference type="Pfam" id="PF04548">
    <property type="entry name" value="AIG1"/>
    <property type="match status" value="1"/>
</dbReference>
<evidence type="ECO:0000256" key="7">
    <source>
        <dbReference type="ARBA" id="ARBA00022723"/>
    </source>
</evidence>
<dbReference type="GO" id="GO:0016787">
    <property type="term" value="F:hydrolase activity"/>
    <property type="evidence" value="ECO:0007669"/>
    <property type="project" value="UniProtKB-KW"/>
</dbReference>
<keyword evidence="5" id="KW-0934">Plastid</keyword>
<dbReference type="Proteomes" id="UP000613177">
    <property type="component" value="Unassembled WGS sequence"/>
</dbReference>
<evidence type="ECO:0000256" key="1">
    <source>
        <dbReference type="ARBA" id="ARBA00001946"/>
    </source>
</evidence>
<evidence type="ECO:0000256" key="15">
    <source>
        <dbReference type="ARBA" id="ARBA00023136"/>
    </source>
</evidence>
<evidence type="ECO:0000256" key="2">
    <source>
        <dbReference type="ARBA" id="ARBA00004167"/>
    </source>
</evidence>
<evidence type="ECO:0000256" key="11">
    <source>
        <dbReference type="ARBA" id="ARBA00022842"/>
    </source>
</evidence>
<gene>
    <name evidence="18" type="ORF">INT48_002863</name>
</gene>
<evidence type="ECO:0000256" key="12">
    <source>
        <dbReference type="ARBA" id="ARBA00022927"/>
    </source>
</evidence>
<proteinExistence type="predicted"/>
<dbReference type="GO" id="GO:0046872">
    <property type="term" value="F:metal ion binding"/>
    <property type="evidence" value="ECO:0007669"/>
    <property type="project" value="UniProtKB-KW"/>
</dbReference>
<dbReference type="PROSITE" id="PS51720">
    <property type="entry name" value="G_AIG1"/>
    <property type="match status" value="1"/>
</dbReference>
<keyword evidence="15" id="KW-0472">Membrane</keyword>
<organism evidence="18 19">
    <name type="scientific">Thamnidium elegans</name>
    <dbReference type="NCBI Taxonomy" id="101142"/>
    <lineage>
        <taxon>Eukaryota</taxon>
        <taxon>Fungi</taxon>
        <taxon>Fungi incertae sedis</taxon>
        <taxon>Mucoromycota</taxon>
        <taxon>Mucoromycotina</taxon>
        <taxon>Mucoromycetes</taxon>
        <taxon>Mucorales</taxon>
        <taxon>Mucorineae</taxon>
        <taxon>Mucoraceae</taxon>
        <taxon>Thamnidium</taxon>
    </lineage>
</organism>
<dbReference type="Gene3D" id="3.40.50.300">
    <property type="entry name" value="P-loop containing nucleotide triphosphate hydrolases"/>
    <property type="match status" value="1"/>
</dbReference>
<keyword evidence="4" id="KW-0150">Chloroplast</keyword>
<keyword evidence="19" id="KW-1185">Reference proteome</keyword>
<protein>
    <recommendedName>
        <fullName evidence="17">AIG1-type G domain-containing protein</fullName>
    </recommendedName>
</protein>
<evidence type="ECO:0000256" key="10">
    <source>
        <dbReference type="ARBA" id="ARBA00022805"/>
    </source>
</evidence>
<dbReference type="InterPro" id="IPR027417">
    <property type="entry name" value="P-loop_NTPase"/>
</dbReference>
<dbReference type="InterPro" id="IPR045058">
    <property type="entry name" value="GIMA/IAN/Toc"/>
</dbReference>
<keyword evidence="13" id="KW-1133">Transmembrane helix</keyword>
<dbReference type="PANTHER" id="PTHR10903:SF135">
    <property type="entry name" value="TRANSLOCASE OF CHLOROPLAST 120, CHLOROPLASTIC-RELATED"/>
    <property type="match status" value="1"/>
</dbReference>
<evidence type="ECO:0000256" key="5">
    <source>
        <dbReference type="ARBA" id="ARBA00022640"/>
    </source>
</evidence>
<keyword evidence="8" id="KW-0547">Nucleotide-binding</keyword>
<evidence type="ECO:0000256" key="4">
    <source>
        <dbReference type="ARBA" id="ARBA00022528"/>
    </source>
</evidence>
<comment type="caution">
    <text evidence="18">The sequence shown here is derived from an EMBL/GenBank/DDBJ whole genome shotgun (WGS) entry which is preliminary data.</text>
</comment>
<dbReference type="GO" id="GO:0005525">
    <property type="term" value="F:GTP binding"/>
    <property type="evidence" value="ECO:0007669"/>
    <property type="project" value="UniProtKB-KW"/>
</dbReference>
<comment type="subcellular location">
    <subcellularLocation>
        <location evidence="2">Membrane</location>
        <topology evidence="2">Single-pass membrane protein</topology>
    </subcellularLocation>
    <subcellularLocation>
        <location evidence="16">Plastid</location>
        <location evidence="16">Chloroplast outer membrane</location>
    </subcellularLocation>
</comment>
<reference evidence="18" key="1">
    <citation type="submission" date="2021-01" db="EMBL/GenBank/DDBJ databases">
        <title>Metabolic potential, ecology and presence of endohyphal bacteria is reflected in genomic diversity of Mucoromycotina.</title>
        <authorList>
            <person name="Muszewska A."/>
            <person name="Okrasinska A."/>
            <person name="Steczkiewicz K."/>
            <person name="Drgas O."/>
            <person name="Orlowska M."/>
            <person name="Perlinska-Lenart U."/>
            <person name="Aleksandrzak-Piekarczyk T."/>
            <person name="Szatraj K."/>
            <person name="Zielenkiewicz U."/>
            <person name="Pilsyk S."/>
            <person name="Malc E."/>
            <person name="Mieczkowski P."/>
            <person name="Kruszewska J.S."/>
            <person name="Biernat P."/>
            <person name="Pawlowska J."/>
        </authorList>
    </citation>
    <scope>NUCLEOTIDE SEQUENCE</scope>
    <source>
        <strain evidence="18">WA0000018081</strain>
    </source>
</reference>
<evidence type="ECO:0000256" key="14">
    <source>
        <dbReference type="ARBA" id="ARBA00023134"/>
    </source>
</evidence>
<evidence type="ECO:0000256" key="8">
    <source>
        <dbReference type="ARBA" id="ARBA00022741"/>
    </source>
</evidence>
<keyword evidence="12" id="KW-0653">Protein transport</keyword>
<name>A0A8H7STR5_9FUNG</name>